<dbReference type="AlphaFoldDB" id="A0A6I6GML7"/>
<evidence type="ECO:0000313" key="4">
    <source>
        <dbReference type="Proteomes" id="UP000426027"/>
    </source>
</evidence>
<dbReference type="SUPFAM" id="SSF54001">
    <property type="entry name" value="Cysteine proteinases"/>
    <property type="match status" value="1"/>
</dbReference>
<reference evidence="3 4" key="1">
    <citation type="submission" date="2019-11" db="EMBL/GenBank/DDBJ databases">
        <authorList>
            <person name="Im W.T."/>
        </authorList>
    </citation>
    <scope>NUCLEOTIDE SEQUENCE [LARGE SCALE GENOMIC DNA]</scope>
    <source>
        <strain evidence="3 4">SB-02</strain>
    </source>
</reference>
<evidence type="ECO:0000259" key="2">
    <source>
        <dbReference type="Pfam" id="PF05257"/>
    </source>
</evidence>
<dbReference type="EMBL" id="CP046566">
    <property type="protein sequence ID" value="QGW28928.1"/>
    <property type="molecule type" value="Genomic_DNA"/>
</dbReference>
<dbReference type="InterPro" id="IPR038765">
    <property type="entry name" value="Papain-like_cys_pep_sf"/>
</dbReference>
<dbReference type="Gene3D" id="1.10.101.10">
    <property type="entry name" value="PGBD-like superfamily/PGBD"/>
    <property type="match status" value="1"/>
</dbReference>
<organism evidence="3 4">
    <name type="scientific">Phnomibacter ginsenosidimutans</name>
    <dbReference type="NCBI Taxonomy" id="2676868"/>
    <lineage>
        <taxon>Bacteria</taxon>
        <taxon>Pseudomonadati</taxon>
        <taxon>Bacteroidota</taxon>
        <taxon>Chitinophagia</taxon>
        <taxon>Chitinophagales</taxon>
        <taxon>Chitinophagaceae</taxon>
        <taxon>Phnomibacter</taxon>
    </lineage>
</organism>
<dbReference type="InterPro" id="IPR002477">
    <property type="entry name" value="Peptidoglycan-bd-like"/>
</dbReference>
<dbReference type="Gene3D" id="3.90.1720.10">
    <property type="entry name" value="endopeptidase domain like (from Nostoc punctiforme)"/>
    <property type="match status" value="1"/>
</dbReference>
<proteinExistence type="predicted"/>
<feature type="domain" description="Peptidoglycan binding-like" evidence="1">
    <location>
        <begin position="18"/>
        <end position="76"/>
    </location>
</feature>
<dbReference type="InterPro" id="IPR036365">
    <property type="entry name" value="PGBD-like_sf"/>
</dbReference>
<accession>A0A6I6GML7</accession>
<protein>
    <submittedName>
        <fullName evidence="3">CHAP domain-containing protein</fullName>
    </submittedName>
</protein>
<name>A0A6I6GML7_9BACT</name>
<dbReference type="InterPro" id="IPR036366">
    <property type="entry name" value="PGBDSf"/>
</dbReference>
<dbReference type="Pfam" id="PF01471">
    <property type="entry name" value="PG_binding_1"/>
    <property type="match status" value="1"/>
</dbReference>
<evidence type="ECO:0000313" key="3">
    <source>
        <dbReference type="EMBL" id="QGW28928.1"/>
    </source>
</evidence>
<dbReference type="RefSeq" id="WP_157479281.1">
    <property type="nucleotide sequence ID" value="NZ_CP046566.1"/>
</dbReference>
<dbReference type="Pfam" id="PF05257">
    <property type="entry name" value="CHAP"/>
    <property type="match status" value="1"/>
</dbReference>
<feature type="domain" description="Peptidase C51" evidence="2">
    <location>
        <begin position="132"/>
        <end position="220"/>
    </location>
</feature>
<keyword evidence="4" id="KW-1185">Reference proteome</keyword>
<dbReference type="InterPro" id="IPR007921">
    <property type="entry name" value="CHAP_dom"/>
</dbReference>
<gene>
    <name evidence="3" type="ORF">GLV81_13205</name>
</gene>
<sequence>MKYPGRIIRKGDTDTRIVKAIQTRLQQLGIERFDGTGIFGTKTEQAIRLFQARFIDQEGMPLTIDGEVGSITWEALFGKAKVPDNHSTSNKWIEAVLQTARGEIGVLEQPSGSNWGPRIKKYLQTVNINFPAAWCAAFVYWCFEETALAAEKPNPLVKTGGVLAHWNKTTGKKITAEEAVNNPALIKPGQIFIMSFGGGLGHTGIVESVQGGFITVIEGNTNDGGSREGVGVFRRTRKIATINKGFIEYKI</sequence>
<dbReference type="KEGG" id="fls:GLV81_13205"/>
<evidence type="ECO:0000259" key="1">
    <source>
        <dbReference type="Pfam" id="PF01471"/>
    </source>
</evidence>
<dbReference type="Proteomes" id="UP000426027">
    <property type="component" value="Chromosome"/>
</dbReference>
<dbReference type="SUPFAM" id="SSF47090">
    <property type="entry name" value="PGBD-like"/>
    <property type="match status" value="1"/>
</dbReference>